<feature type="compositionally biased region" description="Low complexity" evidence="7">
    <location>
        <begin position="367"/>
        <end position="376"/>
    </location>
</feature>
<feature type="region of interest" description="Disordered" evidence="7">
    <location>
        <begin position="181"/>
        <end position="236"/>
    </location>
</feature>
<feature type="compositionally biased region" description="Gly residues" evidence="7">
    <location>
        <begin position="17"/>
        <end position="27"/>
    </location>
</feature>
<evidence type="ECO:0000256" key="6">
    <source>
        <dbReference type="RuleBase" id="RU364107"/>
    </source>
</evidence>
<evidence type="ECO:0000259" key="8">
    <source>
        <dbReference type="Pfam" id="PF12830"/>
    </source>
</evidence>
<keyword evidence="5 6" id="KW-0131">Cell cycle</keyword>
<dbReference type="Gene3D" id="1.25.10.10">
    <property type="entry name" value="Leucine-rich Repeat Variant"/>
    <property type="match status" value="1"/>
</dbReference>
<proteinExistence type="inferred from homology"/>
<dbReference type="InterPro" id="IPR024986">
    <property type="entry name" value="Nipped-B_C"/>
</dbReference>
<evidence type="ECO:0000256" key="5">
    <source>
        <dbReference type="ARBA" id="ARBA00023306"/>
    </source>
</evidence>
<dbReference type="GO" id="GO:0090694">
    <property type="term" value="C:Scc2-Scc4 cohesin loading complex"/>
    <property type="evidence" value="ECO:0007669"/>
    <property type="project" value="TreeGrafter"/>
</dbReference>
<keyword evidence="3 6" id="KW-0677">Repeat</keyword>
<protein>
    <recommendedName>
        <fullName evidence="6">Sister chromatid cohesion protein</fullName>
    </recommendedName>
</protein>
<dbReference type="GO" id="GO:0003682">
    <property type="term" value="F:chromatin binding"/>
    <property type="evidence" value="ECO:0007669"/>
    <property type="project" value="TreeGrafter"/>
</dbReference>
<feature type="compositionally biased region" description="Low complexity" evidence="7">
    <location>
        <begin position="28"/>
        <end position="40"/>
    </location>
</feature>
<feature type="region of interest" description="Disordered" evidence="7">
    <location>
        <begin position="1"/>
        <end position="44"/>
    </location>
</feature>
<feature type="region of interest" description="Disordered" evidence="7">
    <location>
        <begin position="593"/>
        <end position="699"/>
    </location>
</feature>
<feature type="region of interest" description="Disordered" evidence="7">
    <location>
        <begin position="426"/>
        <end position="451"/>
    </location>
</feature>
<dbReference type="GO" id="GO:0010468">
    <property type="term" value="P:regulation of gene expression"/>
    <property type="evidence" value="ECO:0007669"/>
    <property type="project" value="InterPro"/>
</dbReference>
<feature type="compositionally biased region" description="Polar residues" evidence="7">
    <location>
        <begin position="1"/>
        <end position="12"/>
    </location>
</feature>
<feature type="compositionally biased region" description="Basic residues" evidence="7">
    <location>
        <begin position="612"/>
        <end position="626"/>
    </location>
</feature>
<feature type="region of interest" description="Disordered" evidence="7">
    <location>
        <begin position="333"/>
        <end position="394"/>
    </location>
</feature>
<feature type="region of interest" description="Disordered" evidence="7">
    <location>
        <begin position="1961"/>
        <end position="1982"/>
    </location>
</feature>
<dbReference type="GO" id="GO:0061775">
    <property type="term" value="F:cohesin loader activity"/>
    <property type="evidence" value="ECO:0007669"/>
    <property type="project" value="InterPro"/>
</dbReference>
<comment type="subcellular location">
    <subcellularLocation>
        <location evidence="1 6">Nucleus</location>
    </subcellularLocation>
</comment>
<feature type="region of interest" description="Disordered" evidence="7">
    <location>
        <begin position="249"/>
        <end position="315"/>
    </location>
</feature>
<dbReference type="CDD" id="cd23958">
    <property type="entry name" value="SCC2"/>
    <property type="match status" value="1"/>
</dbReference>
<evidence type="ECO:0000313" key="10">
    <source>
        <dbReference type="Proteomes" id="UP000777482"/>
    </source>
</evidence>
<dbReference type="InterPro" id="IPR011989">
    <property type="entry name" value="ARM-like"/>
</dbReference>
<comment type="similarity">
    <text evidence="2 6">Belongs to the SCC2/Nipped-B family.</text>
</comment>
<feature type="compositionally biased region" description="Gly residues" evidence="7">
    <location>
        <begin position="292"/>
        <end position="301"/>
    </location>
</feature>
<gene>
    <name evidence="9" type="primary">SCC2</name>
    <name evidence="9" type="ORF">C6P46_004538</name>
</gene>
<feature type="compositionally biased region" description="Low complexity" evidence="7">
    <location>
        <begin position="660"/>
        <end position="687"/>
    </location>
</feature>
<feature type="compositionally biased region" description="Polar residues" evidence="7">
    <location>
        <begin position="333"/>
        <end position="342"/>
    </location>
</feature>
<feature type="domain" description="Sister chromatid cohesion C-terminal" evidence="8">
    <location>
        <begin position="1746"/>
        <end position="1933"/>
    </location>
</feature>
<feature type="compositionally biased region" description="Low complexity" evidence="7">
    <location>
        <begin position="192"/>
        <end position="202"/>
    </location>
</feature>
<dbReference type="SUPFAM" id="SSF48371">
    <property type="entry name" value="ARM repeat"/>
    <property type="match status" value="1"/>
</dbReference>
<keyword evidence="10" id="KW-1185">Reference proteome</keyword>
<keyword evidence="4 6" id="KW-0539">Nucleus</keyword>
<evidence type="ECO:0000256" key="3">
    <source>
        <dbReference type="ARBA" id="ARBA00022737"/>
    </source>
</evidence>
<feature type="compositionally biased region" description="Gly residues" evidence="7">
    <location>
        <begin position="595"/>
        <end position="606"/>
    </location>
</feature>
<dbReference type="Proteomes" id="UP000777482">
    <property type="component" value="Unassembled WGS sequence"/>
</dbReference>
<accession>A0A9P7B6B7</accession>
<evidence type="ECO:0000256" key="4">
    <source>
        <dbReference type="ARBA" id="ARBA00023242"/>
    </source>
</evidence>
<dbReference type="InterPro" id="IPR033031">
    <property type="entry name" value="Scc2/Nipped-B"/>
</dbReference>
<dbReference type="OrthoDB" id="418242at2759"/>
<reference evidence="9 10" key="1">
    <citation type="submission" date="2020-11" db="EMBL/GenBank/DDBJ databases">
        <title>Kefir isolates.</title>
        <authorList>
            <person name="Marcisauskas S."/>
            <person name="Kim Y."/>
            <person name="Blasche S."/>
        </authorList>
    </citation>
    <scope>NUCLEOTIDE SEQUENCE [LARGE SCALE GENOMIC DNA]</scope>
    <source>
        <strain evidence="9 10">KR</strain>
    </source>
</reference>
<dbReference type="EMBL" id="PUHQ01000043">
    <property type="protein sequence ID" value="KAG0660513.1"/>
    <property type="molecule type" value="Genomic_DNA"/>
</dbReference>
<feature type="compositionally biased region" description="Low complexity" evidence="7">
    <location>
        <begin position="432"/>
        <end position="441"/>
    </location>
</feature>
<dbReference type="InterPro" id="IPR016024">
    <property type="entry name" value="ARM-type_fold"/>
</dbReference>
<evidence type="ECO:0000256" key="7">
    <source>
        <dbReference type="SAM" id="MobiDB-lite"/>
    </source>
</evidence>
<dbReference type="PANTHER" id="PTHR21704">
    <property type="entry name" value="NIPPED-B-LIKE PROTEIN DELANGIN SCC2-RELATED"/>
    <property type="match status" value="1"/>
</dbReference>
<organism evidence="9 10">
    <name type="scientific">Rhodotorula mucilaginosa</name>
    <name type="common">Yeast</name>
    <name type="synonym">Rhodotorula rubra</name>
    <dbReference type="NCBI Taxonomy" id="5537"/>
    <lineage>
        <taxon>Eukaryota</taxon>
        <taxon>Fungi</taxon>
        <taxon>Dikarya</taxon>
        <taxon>Basidiomycota</taxon>
        <taxon>Pucciniomycotina</taxon>
        <taxon>Microbotryomycetes</taxon>
        <taxon>Sporidiobolales</taxon>
        <taxon>Sporidiobolaceae</taxon>
        <taxon>Rhodotorula</taxon>
    </lineage>
</organism>
<evidence type="ECO:0000256" key="1">
    <source>
        <dbReference type="ARBA" id="ARBA00004123"/>
    </source>
</evidence>
<dbReference type="GO" id="GO:0071169">
    <property type="term" value="P:establishment of protein localization to chromatin"/>
    <property type="evidence" value="ECO:0007669"/>
    <property type="project" value="TreeGrafter"/>
</dbReference>
<evidence type="ECO:0000256" key="2">
    <source>
        <dbReference type="ARBA" id="ARBA00009252"/>
    </source>
</evidence>
<dbReference type="Pfam" id="PF12765">
    <property type="entry name" value="Cohesin_HEAT"/>
    <property type="match status" value="1"/>
</dbReference>
<name>A0A9P7B6B7_RHOMI</name>
<evidence type="ECO:0000313" key="9">
    <source>
        <dbReference type="EMBL" id="KAG0660513.1"/>
    </source>
</evidence>
<feature type="compositionally biased region" description="Low complexity" evidence="7">
    <location>
        <begin position="249"/>
        <end position="275"/>
    </location>
</feature>
<dbReference type="GO" id="GO:1990414">
    <property type="term" value="P:replication-born double-strand break repair via sister chromatid exchange"/>
    <property type="evidence" value="ECO:0007669"/>
    <property type="project" value="TreeGrafter"/>
</dbReference>
<sequence length="2092" mass="221330">MATSGGQSTPKRSYSDGGAGSGAGFGSGSSPATPSTSTTAQEAIAHNARRIVRGWPVGAALHGGLDAITQLDPLLIANPTFFPPTTEPPTTSLLASSERPLDPDPQFEPYRSEYRALLRESGAAAGGGGGGETETEMDQWGMEQVQRALQSEEVQQVLSQVYADPAYGALPPLRPPYPVDAATPPVPPAPNSLPALFLAQSSFPPPPPQATNGQEGSNPFLPRQLAPSPLGPGDTPQAALEALIQENAAAAAAAARPRSKTTTTTTTSAMPQTPTHPRTSQLSGPAASRPQGRGGGGGPAGAAGFPTSSPDPLLMMHADADDTAALAQRASQTFGAATTAPPSYSNSYSNGGGTQILPSLPRKRSTSSDLSSHFSSPLKAPEAGAGAGVDDSPTATFANRHHVAASNAVLLEPGFESAVKRVKLDSGRNSVAGSSASKQNAGNGGGANVAGVSSTGGRTIGLEAVDKIGDLVSDLFGADDALVGDTSAAALSNRSPSRRLGEGGGPRYFRATAVGATSGNPLVHTDTIRRLLGLLRTVASRRKGQELLEEVEASGIARVLKLLERSWEGIAADGWQGWDKEAFLRGEEMATTAAGAGGKKGAGKGGATAKSRANKGKGKPKAKGKANKAGAADEDADAGDGDFNMRTTSSSSPLKVVGQAVRRSSRSPSPRPGAAAAVAAAGNGAAADDSGWGQDDGTATADSEAYWDADRLSRTKAALRDLSDALLAARLALEILTLPGVVLPKQLFSSEYLLGLVGTLRKSLDDFFIPTLTAPTTSPVTELALELARDPIVDVCDALVQAVRVLADLTRREELSEDLVVALSYLSLEPFFHDAPPQPGRASAASTTPVAASVKSLRLAALAVLQTVYARYTDQQAWIVEEVLGNLGKAELVSAGSAAKKAKGGIRIRTGATIQTVSTLLLHLVQTCPADLPAQIRKRFARCMQKDGMKADGIDDDDDIAMKDGTADVLGGAERENQDDEDEDVYTLIQRRFVAPALDAANRTARTIVSFLLQRAAKAGKTSGVAADAEYRAVLDHLVSDLLATLHLPEWPGSDILLTTLCRSMMATLADPKTSHENTALKGLSLDHIGNVIAHIRSLTSEKAASLSSLSQIIATTDNDALDKIAAAHEAILSHLNQAEASNAQDQGVTRFCRLEFANDLLQALANARNLAQSPDTAQLVQRLEELCEQTWQDNSTDDVFGPSAEAAQPRIDAIALDLWRSSTLPSMYRVLIERILNACESPQVTLRTKAMRAVSHVIAQDPSLFQQDFVRRGIESRMLDASPAVRDASVELVGKYVVSNPALAMQYLPKICDRVADSGLSVRRRVVKLLKILFGVVDDETTRVDICRKLVCRVLDEDDGIKELAVDAIEELWFGPAKKAHEADTAQLARIITLTCGSAEDRPPPVDDAMRMIMAKHVEKGTEAPLDRLRDVVETLVDCLVENKNEMDLVSGIKTVYVLSAVDPSLLSTAKATMLLPFLKSATTTDERVISDYLLKMFRSAMLAMPRSSSKFGRDLQAALVPMLNKPSNSVSTLQDVVACFCAVVHSQTQDYATMIRVFRATLGRLNSETQKLGNPQTSAQVNQRSLPILCYMSALLCEHGRFDDVRRDNLDAKTAIDQVTPASIAELTFTLLIRLHGLRVQPLVKAAVLTSLGFVFRTHPVLMINEASTTIIDAVFDAADVAPRLQLLRIIQDFLLSQEQAQATAAASTRPKKKQKGVPAGGNDGVELDELVGNVEGFAESGVASAVAQRYLKRINEAALSHHVALQRVAVDLLSAIARSGFSHPITLSPTLAALTASDDPQLAAKAFSALALLHQKHTSILASRFLDSVRAIHAYILAGTAADAPVRGYRVNYEGVTESLLGRWYSLLQKEKRQIQLDCLKALARAFEVEVGSACPENAVSFARFLAEALSSLDYKRTEEPLMVVSQLNSALAVSGLQTMHSLEQGMQGGGGLVARASVSPTKQSSAPEVDGTEGPPTADLARQSIVSGLALLLRDHLKQLYSLTDAKIAKYIPGKKSAMGDRPVSHRADASAVLGADDYERMPFALTAMTSSEDLCSQRATFLRLVAEDGTIGNLEELEAETADAHDQ</sequence>
<feature type="region of interest" description="Disordered" evidence="7">
    <location>
        <begin position="82"/>
        <end position="106"/>
    </location>
</feature>
<dbReference type="GO" id="GO:0034087">
    <property type="term" value="P:establishment of mitotic sister chromatid cohesion"/>
    <property type="evidence" value="ECO:0007669"/>
    <property type="project" value="TreeGrafter"/>
</dbReference>
<comment type="caution">
    <text evidence="9">The sequence shown here is derived from an EMBL/GenBank/DDBJ whole genome shotgun (WGS) entry which is preliminary data.</text>
</comment>
<dbReference type="InterPro" id="IPR026003">
    <property type="entry name" value="Cohesin_HEAT"/>
</dbReference>
<dbReference type="Pfam" id="PF12830">
    <property type="entry name" value="Nipped-B_C"/>
    <property type="match status" value="1"/>
</dbReference>
<dbReference type="GO" id="GO:0140588">
    <property type="term" value="P:chromatin looping"/>
    <property type="evidence" value="ECO:0007669"/>
    <property type="project" value="InterPro"/>
</dbReference>
<feature type="compositionally biased region" description="Pro residues" evidence="7">
    <location>
        <begin position="181"/>
        <end position="191"/>
    </location>
</feature>
<dbReference type="PANTHER" id="PTHR21704:SF18">
    <property type="entry name" value="NIPPED-B-LIKE PROTEIN"/>
    <property type="match status" value="1"/>
</dbReference>